<feature type="transmembrane region" description="Helical" evidence="1">
    <location>
        <begin position="49"/>
        <end position="68"/>
    </location>
</feature>
<evidence type="ECO:0000313" key="2">
    <source>
        <dbReference type="EnsemblMetazoa" id="GPAI001734-PA"/>
    </source>
</evidence>
<proteinExistence type="predicted"/>
<keyword evidence="1" id="KW-0812">Transmembrane</keyword>
<evidence type="ECO:0000256" key="1">
    <source>
        <dbReference type="SAM" id="Phobius"/>
    </source>
</evidence>
<dbReference type="AlphaFoldDB" id="A0A1A9Z2H8"/>
<dbReference type="VEuPathDB" id="VectorBase:GPAI001734"/>
<protein>
    <submittedName>
        <fullName evidence="2">Uncharacterized protein</fullName>
    </submittedName>
</protein>
<dbReference type="EnsemblMetazoa" id="GPAI001734-RA">
    <property type="protein sequence ID" value="GPAI001734-PA"/>
    <property type="gene ID" value="GPAI001734"/>
</dbReference>
<reference evidence="3" key="1">
    <citation type="submission" date="2014-03" db="EMBL/GenBank/DDBJ databases">
        <authorList>
            <person name="Aksoy S."/>
            <person name="Warren W."/>
            <person name="Wilson R.K."/>
        </authorList>
    </citation>
    <scope>NUCLEOTIDE SEQUENCE [LARGE SCALE GENOMIC DNA]</scope>
    <source>
        <strain evidence="3">IAEA</strain>
    </source>
</reference>
<evidence type="ECO:0000313" key="3">
    <source>
        <dbReference type="Proteomes" id="UP000092445"/>
    </source>
</evidence>
<accession>A0A1A9Z2H8</accession>
<reference evidence="2" key="2">
    <citation type="submission" date="2020-05" db="UniProtKB">
        <authorList>
            <consortium name="EnsemblMetazoa"/>
        </authorList>
    </citation>
    <scope>IDENTIFICATION</scope>
    <source>
        <strain evidence="2">IAEA</strain>
    </source>
</reference>
<dbReference type="Proteomes" id="UP000092445">
    <property type="component" value="Unassembled WGS sequence"/>
</dbReference>
<keyword evidence="1" id="KW-0472">Membrane</keyword>
<sequence length="119" mass="12296">TRANCSALGPPLSRGGPAYLELILFDSLLVTHYITAMVFVYFITQCRPFNLEVVVVVEGVVAVVVAGGGGDVLKLGWQLSGGLGAPNLSVIVLGVADFVAGASIINPSTPFLPPETESP</sequence>
<feature type="transmembrane region" description="Helical" evidence="1">
    <location>
        <begin position="88"/>
        <end position="105"/>
    </location>
</feature>
<feature type="transmembrane region" description="Helical" evidence="1">
    <location>
        <begin position="18"/>
        <end position="42"/>
    </location>
</feature>
<organism evidence="2 3">
    <name type="scientific">Glossina pallidipes</name>
    <name type="common">Tsetse fly</name>
    <dbReference type="NCBI Taxonomy" id="7398"/>
    <lineage>
        <taxon>Eukaryota</taxon>
        <taxon>Metazoa</taxon>
        <taxon>Ecdysozoa</taxon>
        <taxon>Arthropoda</taxon>
        <taxon>Hexapoda</taxon>
        <taxon>Insecta</taxon>
        <taxon>Pterygota</taxon>
        <taxon>Neoptera</taxon>
        <taxon>Endopterygota</taxon>
        <taxon>Diptera</taxon>
        <taxon>Brachycera</taxon>
        <taxon>Muscomorpha</taxon>
        <taxon>Hippoboscoidea</taxon>
        <taxon>Glossinidae</taxon>
        <taxon>Glossina</taxon>
    </lineage>
</organism>
<keyword evidence="3" id="KW-1185">Reference proteome</keyword>
<name>A0A1A9Z2H8_GLOPL</name>
<keyword evidence="1" id="KW-1133">Transmembrane helix</keyword>